<gene>
    <name evidence="1" type="ORF">ACZ87_01855</name>
</gene>
<evidence type="ECO:0000313" key="1">
    <source>
        <dbReference type="EMBL" id="RAP71333.1"/>
    </source>
</evidence>
<keyword evidence="2" id="KW-1185">Reference proteome</keyword>
<accession>A0A328TPM2</accession>
<organism evidence="1 2">
    <name type="scientific">Candidatus Erwinia dacicola</name>
    <dbReference type="NCBI Taxonomy" id="252393"/>
    <lineage>
        <taxon>Bacteria</taxon>
        <taxon>Pseudomonadati</taxon>
        <taxon>Pseudomonadota</taxon>
        <taxon>Gammaproteobacteria</taxon>
        <taxon>Enterobacterales</taxon>
        <taxon>Erwiniaceae</taxon>
        <taxon>Erwinia</taxon>
    </lineage>
</organism>
<evidence type="ECO:0000313" key="2">
    <source>
        <dbReference type="Proteomes" id="UP000244334"/>
    </source>
</evidence>
<sequence>MINNDLVFLVGKNTHLIGEALLKEQKEEAFALLKEAGSPDSKRAVKFEGGSVEFF</sequence>
<dbReference type="AlphaFoldDB" id="A0A328TPM2"/>
<reference evidence="1" key="1">
    <citation type="submission" date="2018-04" db="EMBL/GenBank/DDBJ databases">
        <title>Genomes of the Obligate Erwinia dacicola and Facultative Enterobacter sp. OLF Endosymbionts of the Olive Fruit fly, Bactrocera oleae.</title>
        <authorList>
            <person name="Estes A.M."/>
            <person name="Hearn D.J."/>
            <person name="Agarwal S."/>
            <person name="Pierson E.A."/>
            <person name="Dunning-Hotopp J.C."/>
        </authorList>
    </citation>
    <scope>NUCLEOTIDE SEQUENCE [LARGE SCALE GENOMIC DNA]</scope>
    <source>
        <strain evidence="1">Oroville</strain>
    </source>
</reference>
<protein>
    <submittedName>
        <fullName evidence="1">Uncharacterized protein</fullName>
    </submittedName>
</protein>
<dbReference type="EMBL" id="LJAM02000159">
    <property type="protein sequence ID" value="RAP71333.1"/>
    <property type="molecule type" value="Genomic_DNA"/>
</dbReference>
<name>A0A328TPM2_9GAMM</name>
<dbReference type="Proteomes" id="UP000244334">
    <property type="component" value="Unassembled WGS sequence"/>
</dbReference>
<proteinExistence type="predicted"/>
<comment type="caution">
    <text evidence="1">The sequence shown here is derived from an EMBL/GenBank/DDBJ whole genome shotgun (WGS) entry which is preliminary data.</text>
</comment>